<comment type="caution">
    <text evidence="1">The sequence shown here is derived from an EMBL/GenBank/DDBJ whole genome shotgun (WGS) entry which is preliminary data.</text>
</comment>
<gene>
    <name evidence="1" type="ORF">C5Y93_11535</name>
</gene>
<dbReference type="RefSeq" id="WP_105335581.1">
    <property type="nucleotide sequence ID" value="NZ_PUHZ01000012.1"/>
</dbReference>
<organism evidence="1 2">
    <name type="scientific">Blastopirellula marina</name>
    <dbReference type="NCBI Taxonomy" id="124"/>
    <lineage>
        <taxon>Bacteria</taxon>
        <taxon>Pseudomonadati</taxon>
        <taxon>Planctomycetota</taxon>
        <taxon>Planctomycetia</taxon>
        <taxon>Pirellulales</taxon>
        <taxon>Pirellulaceae</taxon>
        <taxon>Blastopirellula</taxon>
    </lineage>
</organism>
<dbReference type="Proteomes" id="UP000237819">
    <property type="component" value="Unassembled WGS sequence"/>
</dbReference>
<reference evidence="1 2" key="1">
    <citation type="submission" date="2018-02" db="EMBL/GenBank/DDBJ databases">
        <title>Comparative genomes isolates from brazilian mangrove.</title>
        <authorList>
            <person name="Araujo J.E."/>
            <person name="Taketani R.G."/>
            <person name="Silva M.C.P."/>
            <person name="Loureco M.V."/>
            <person name="Andreote F.D."/>
        </authorList>
    </citation>
    <scope>NUCLEOTIDE SEQUENCE [LARGE SCALE GENOMIC DNA]</scope>
    <source>
        <strain evidence="1 2">Nap-Phe MGV</strain>
    </source>
</reference>
<accession>A0A2S8GNE9</accession>
<dbReference type="AlphaFoldDB" id="A0A2S8GNE9"/>
<protein>
    <submittedName>
        <fullName evidence="1">Uncharacterized protein</fullName>
    </submittedName>
</protein>
<name>A0A2S8GNE9_9BACT</name>
<sequence length="157" mass="17422">MSQLYDFFLCSREQIDRWTAAMAEMDEDRQAQIEESMPAQVTLQGLGNNEFEMLAACVTEEEPDLVAAAASSDMVHAVSEEEGPWILSLNAEQVAAVAKATLDDALLEKWIAATAEFQGGDVEWLRELLTLEAAQDYQQMCQAAVADDLKIYLCFYG</sequence>
<evidence type="ECO:0000313" key="2">
    <source>
        <dbReference type="Proteomes" id="UP000237819"/>
    </source>
</evidence>
<dbReference type="OrthoDB" id="9968132at2"/>
<proteinExistence type="predicted"/>
<evidence type="ECO:0000313" key="1">
    <source>
        <dbReference type="EMBL" id="PQO45881.1"/>
    </source>
</evidence>
<dbReference type="EMBL" id="PUHZ01000012">
    <property type="protein sequence ID" value="PQO45881.1"/>
    <property type="molecule type" value="Genomic_DNA"/>
</dbReference>